<evidence type="ECO:0008006" key="8">
    <source>
        <dbReference type="Google" id="ProtNLM"/>
    </source>
</evidence>
<evidence type="ECO:0000259" key="4">
    <source>
        <dbReference type="Pfam" id="PF08164"/>
    </source>
</evidence>
<dbReference type="InterPro" id="IPR039223">
    <property type="entry name" value="AATF/Bfr2"/>
</dbReference>
<dbReference type="InterPro" id="IPR025160">
    <property type="entry name" value="AATF"/>
</dbReference>
<dbReference type="Pfam" id="PF13339">
    <property type="entry name" value="AATF-Che1"/>
    <property type="match status" value="1"/>
</dbReference>
<dbReference type="GO" id="GO:0005730">
    <property type="term" value="C:nucleolus"/>
    <property type="evidence" value="ECO:0007669"/>
    <property type="project" value="TreeGrafter"/>
</dbReference>
<dbReference type="Proteomes" id="UP001431209">
    <property type="component" value="Unassembled WGS sequence"/>
</dbReference>
<comment type="caution">
    <text evidence="6">The sequence shown here is derived from an EMBL/GenBank/DDBJ whole genome shotgun (WGS) entry which is preliminary data.</text>
</comment>
<dbReference type="AlphaFoldDB" id="A0AAW2YKQ2"/>
<comment type="similarity">
    <text evidence="1">Belongs to the AATF family.</text>
</comment>
<accession>A0AAW2YKQ2</accession>
<feature type="region of interest" description="Disordered" evidence="3">
    <location>
        <begin position="1"/>
        <end position="56"/>
    </location>
</feature>
<protein>
    <recommendedName>
        <fullName evidence="8">Protein AATF</fullName>
    </recommendedName>
</protein>
<evidence type="ECO:0000313" key="7">
    <source>
        <dbReference type="Proteomes" id="UP001431209"/>
    </source>
</evidence>
<name>A0AAW2YKQ2_9EUKA</name>
<feature type="coiled-coil region" evidence="2">
    <location>
        <begin position="104"/>
        <end position="162"/>
    </location>
</feature>
<dbReference type="InterPro" id="IPR012617">
    <property type="entry name" value="AATF_C"/>
</dbReference>
<evidence type="ECO:0000256" key="1">
    <source>
        <dbReference type="ARBA" id="ARBA00008966"/>
    </source>
</evidence>
<feature type="domain" description="Apoptosis-antagonizing transcription factor C-terminal" evidence="4">
    <location>
        <begin position="373"/>
        <end position="443"/>
    </location>
</feature>
<evidence type="ECO:0000256" key="2">
    <source>
        <dbReference type="SAM" id="Coils"/>
    </source>
</evidence>
<keyword evidence="7" id="KW-1185">Reference proteome</keyword>
<keyword evidence="2" id="KW-0175">Coiled coil</keyword>
<evidence type="ECO:0000313" key="6">
    <source>
        <dbReference type="EMBL" id="KAL0478076.1"/>
    </source>
</evidence>
<feature type="domain" description="AATF leucine zipper-containing" evidence="5">
    <location>
        <begin position="164"/>
        <end position="300"/>
    </location>
</feature>
<organism evidence="6 7">
    <name type="scientific">Acrasis kona</name>
    <dbReference type="NCBI Taxonomy" id="1008807"/>
    <lineage>
        <taxon>Eukaryota</taxon>
        <taxon>Discoba</taxon>
        <taxon>Heterolobosea</taxon>
        <taxon>Tetramitia</taxon>
        <taxon>Eutetramitia</taxon>
        <taxon>Acrasidae</taxon>
        <taxon>Acrasis</taxon>
    </lineage>
</organism>
<gene>
    <name evidence="6" type="ORF">AKO1_010810</name>
</gene>
<proteinExistence type="inferred from homology"/>
<feature type="compositionally biased region" description="Basic and acidic residues" evidence="3">
    <location>
        <begin position="19"/>
        <end position="31"/>
    </location>
</feature>
<sequence length="477" mass="54892">MHRNTPKKQQTPAGKSKKKTLDEIFIKNHIEDDPEDEGFDRDDFTRKYSNDVNENSSAGEINEKLSMRSSAIDSDLTTGAYAGSSISRKEFIDEDDMSSFRRLLKDDKQHAEEIKKATELLERERPKIDFYENDSDEGDINLSELEENNRNEIKLLKNERLLEKQKAVGVFNQKLLFNHLLKVRILMQKPLSTCNRLPQPDTFEAMVANANSQDKIDAVTDSILQTISSLSSMQDDLLQQNTQTLSSVEADTDHDYNEMYNKRRKLNDGSAFDEIWSSLDQQYLKFSQYRETSLERWNRKTRLQAANVKNLKIMNTSVIEQVAQAIKADDKLMERCQLKRFEENILGKEQPEHEEEAEEPQVDFELFDDRDFYQTLLKDLIQDVGSSVVDPKSREAAQARRKLLGSTKGRTIRYHVHKKLVGFMAPVDQDVPESATNLFNNLFGGNTVPQEYIDFERQAKERDAADAAAAAAEKKEQ</sequence>
<dbReference type="PANTHER" id="PTHR15565:SF0">
    <property type="entry name" value="PROTEIN AATF"/>
    <property type="match status" value="1"/>
</dbReference>
<evidence type="ECO:0000259" key="5">
    <source>
        <dbReference type="Pfam" id="PF13339"/>
    </source>
</evidence>
<dbReference type="Pfam" id="PF08164">
    <property type="entry name" value="TRAUB"/>
    <property type="match status" value="1"/>
</dbReference>
<evidence type="ECO:0000256" key="3">
    <source>
        <dbReference type="SAM" id="MobiDB-lite"/>
    </source>
</evidence>
<dbReference type="PANTHER" id="PTHR15565">
    <property type="entry name" value="AATF PROTEIN APOPTOSIS ANTAGONIZING TRANSCRIPTION FACTOR"/>
    <property type="match status" value="1"/>
</dbReference>
<dbReference type="EMBL" id="JAOPGA020000309">
    <property type="protein sequence ID" value="KAL0478076.1"/>
    <property type="molecule type" value="Genomic_DNA"/>
</dbReference>
<reference evidence="6 7" key="1">
    <citation type="submission" date="2024-03" db="EMBL/GenBank/DDBJ databases">
        <title>The Acrasis kona genome and developmental transcriptomes reveal deep origins of eukaryotic multicellular pathways.</title>
        <authorList>
            <person name="Sheikh S."/>
            <person name="Fu C.-J."/>
            <person name="Brown M.W."/>
            <person name="Baldauf S.L."/>
        </authorList>
    </citation>
    <scope>NUCLEOTIDE SEQUENCE [LARGE SCALE GENOMIC DNA]</scope>
    <source>
        <strain evidence="6 7">ATCC MYA-3509</strain>
    </source>
</reference>